<keyword evidence="1" id="KW-0732">Signal</keyword>
<dbReference type="RefSeq" id="WP_220749280.1">
    <property type="nucleotide sequence ID" value="NZ_BPFH01000004.1"/>
</dbReference>
<name>A0ABQ4NN12_9RHOB</name>
<proteinExistence type="predicted"/>
<keyword evidence="3" id="KW-1185">Reference proteome</keyword>
<comment type="caution">
    <text evidence="2">The sequence shown here is derived from an EMBL/GenBank/DDBJ whole genome shotgun (WGS) entry which is preliminary data.</text>
</comment>
<reference evidence="2 3" key="1">
    <citation type="submission" date="2021-05" db="EMBL/GenBank/DDBJ databases">
        <title>Bacteria Genome sequencing.</title>
        <authorList>
            <person name="Takabe Y."/>
            <person name="Nakajima Y."/>
            <person name="Suzuki S."/>
            <person name="Shiozaki T."/>
        </authorList>
    </citation>
    <scope>NUCLEOTIDE SEQUENCE [LARGE SCALE GENOMIC DNA]</scope>
    <source>
        <strain evidence="2 3">AI_62</strain>
    </source>
</reference>
<sequence length="136" mass="14781">MRLFGVLAVLLTLAVPAQAYDQLAYYITTIGPEDLRNSRGVRLSDPAAVVQQDRANYHRFGIRHAGDEGDPVFGSRGMRAMIPGATRVFGAYPAEMSDLIRSGRPFRIGVFVCGTPGRVQNVFVLTPSIGDFSGCF</sequence>
<evidence type="ECO:0000313" key="2">
    <source>
        <dbReference type="EMBL" id="GIT95785.1"/>
    </source>
</evidence>
<dbReference type="Proteomes" id="UP000786693">
    <property type="component" value="Unassembled WGS sequence"/>
</dbReference>
<dbReference type="EMBL" id="BPFH01000004">
    <property type="protein sequence ID" value="GIT95785.1"/>
    <property type="molecule type" value="Genomic_DNA"/>
</dbReference>
<accession>A0ABQ4NN12</accession>
<evidence type="ECO:0000313" key="3">
    <source>
        <dbReference type="Proteomes" id="UP000786693"/>
    </source>
</evidence>
<evidence type="ECO:0000256" key="1">
    <source>
        <dbReference type="SAM" id="SignalP"/>
    </source>
</evidence>
<feature type="chain" id="PRO_5047047311" evidence="1">
    <location>
        <begin position="20"/>
        <end position="136"/>
    </location>
</feature>
<organism evidence="2 3">
    <name type="scientific">Jannaschia pagri</name>
    <dbReference type="NCBI Taxonomy" id="2829797"/>
    <lineage>
        <taxon>Bacteria</taxon>
        <taxon>Pseudomonadati</taxon>
        <taxon>Pseudomonadota</taxon>
        <taxon>Alphaproteobacteria</taxon>
        <taxon>Rhodobacterales</taxon>
        <taxon>Roseobacteraceae</taxon>
        <taxon>Jannaschia</taxon>
    </lineage>
</organism>
<gene>
    <name evidence="2" type="ORF">JANAI62_24080</name>
</gene>
<feature type="signal peptide" evidence="1">
    <location>
        <begin position="1"/>
        <end position="19"/>
    </location>
</feature>
<protein>
    <submittedName>
        <fullName evidence="2">Uncharacterized protein</fullName>
    </submittedName>
</protein>